<dbReference type="InterPro" id="IPR025400">
    <property type="entry name" value="Lin1244/Lin1753-like_N"/>
</dbReference>
<organism evidence="4 5">
    <name type="scientific">Bacteroides cellulosilyticus CL02T12C19</name>
    <dbReference type="NCBI Taxonomy" id="997874"/>
    <lineage>
        <taxon>Bacteria</taxon>
        <taxon>Pseudomonadati</taxon>
        <taxon>Bacteroidota</taxon>
        <taxon>Bacteroidia</taxon>
        <taxon>Bacteroidales</taxon>
        <taxon>Bacteroidaceae</taxon>
        <taxon>Bacteroides</taxon>
    </lineage>
</organism>
<dbReference type="PANTHER" id="PTHR39196:SF1">
    <property type="entry name" value="PRIMOSOME, DNAD SUBUNIT"/>
    <property type="match status" value="1"/>
</dbReference>
<dbReference type="PATRIC" id="fig|997874.3.peg.1970"/>
<evidence type="ECO:0000313" key="5">
    <source>
        <dbReference type="Proteomes" id="UP000003741"/>
    </source>
</evidence>
<keyword evidence="5" id="KW-1185">Reference proteome</keyword>
<dbReference type="OrthoDB" id="1047417at2"/>
<name>I9FIF5_9BACE</name>
<evidence type="ECO:0000259" key="3">
    <source>
        <dbReference type="Pfam" id="PF14297"/>
    </source>
</evidence>
<keyword evidence="2" id="KW-0472">Membrane</keyword>
<feature type="region of interest" description="Disordered" evidence="1">
    <location>
        <begin position="217"/>
        <end position="245"/>
    </location>
</feature>
<gene>
    <name evidence="4" type="ORF">HMPREF1062_01933</name>
</gene>
<keyword evidence="2" id="KW-1133">Transmembrane helix</keyword>
<reference evidence="4 5" key="1">
    <citation type="submission" date="2012-02" db="EMBL/GenBank/DDBJ databases">
        <title>The Genome Sequence of Bacteroides cellulosilyticus CL02T12C19.</title>
        <authorList>
            <consortium name="The Broad Institute Genome Sequencing Platform"/>
            <person name="Earl A."/>
            <person name="Ward D."/>
            <person name="Feldgarden M."/>
            <person name="Gevers D."/>
            <person name="Zitomersky N.L."/>
            <person name="Coyne M.J."/>
            <person name="Comstock L.E."/>
            <person name="Young S.K."/>
            <person name="Zeng Q."/>
            <person name="Gargeya S."/>
            <person name="Fitzgerald M."/>
            <person name="Haas B."/>
            <person name="Abouelleil A."/>
            <person name="Alvarado L."/>
            <person name="Arachchi H.M."/>
            <person name="Berlin A."/>
            <person name="Chapman S.B."/>
            <person name="Gearin G."/>
            <person name="Goldberg J."/>
            <person name="Griggs A."/>
            <person name="Gujja S."/>
            <person name="Hansen M."/>
            <person name="Heiman D."/>
            <person name="Howarth C."/>
            <person name="Larimer J."/>
            <person name="Lui A."/>
            <person name="MacDonald P.J.P."/>
            <person name="McCowen C."/>
            <person name="Montmayeur A."/>
            <person name="Murphy C."/>
            <person name="Neiman D."/>
            <person name="Pearson M."/>
            <person name="Priest M."/>
            <person name="Roberts A."/>
            <person name="Saif S."/>
            <person name="Shea T."/>
            <person name="Sisk P."/>
            <person name="Stolte C."/>
            <person name="Sykes S."/>
            <person name="Wortman J."/>
            <person name="Nusbaum C."/>
            <person name="Birren B."/>
        </authorList>
    </citation>
    <scope>NUCLEOTIDE SEQUENCE [LARGE SCALE GENOMIC DNA]</scope>
    <source>
        <strain evidence="4 5">CL02T12C19</strain>
    </source>
</reference>
<dbReference type="AlphaFoldDB" id="I9FIF5"/>
<dbReference type="Pfam" id="PF14297">
    <property type="entry name" value="Lin1244_N"/>
    <property type="match status" value="1"/>
</dbReference>
<feature type="domain" description="Lin1244/Lin1753-like N-terminal" evidence="3">
    <location>
        <begin position="11"/>
        <end position="105"/>
    </location>
</feature>
<proteinExistence type="predicted"/>
<evidence type="ECO:0000256" key="1">
    <source>
        <dbReference type="SAM" id="MobiDB-lite"/>
    </source>
</evidence>
<protein>
    <recommendedName>
        <fullName evidence="3">Lin1244/Lin1753-like N-terminal domain-containing protein</fullName>
    </recommendedName>
</protein>
<dbReference type="PANTHER" id="PTHR39196">
    <property type="entry name" value="PRIMOSOME, DNAD SUBUNIT"/>
    <property type="match status" value="1"/>
</dbReference>
<sequence>MSRIKKRGLDYFPLDIDFLQNRLVRRIMKREGDGALATLVSAFSCIYGGEGYYVLTDAFFYEDISANLYHQTAEDVKRILTLAAEYGIFDVTLFRECGVLTSAGIQRQYLFSTKRRKSSAIDNRFNLITDEQEDDDAGKQEEAAGLFPETSGSETEVSAALPEVSTTLPESAMGTSQNVTLIPENVASGTHSIAQNSIAQQSIAQQSIAQRSIEYPLLNSSPSGRTQDADRESAEGDGEEENFLSSPATPASLAAFATFAAPAAFVVPVSPAVPVSSVVHASSAVPPSVPPASSVAPLRHPRKEWTDEDICRMQPPPDGVNRNLDGLLFNLRQLRISPPEQRAIILKSNFGAIGHPMWKGFSTIRESCGKIRQPGRFLLSLCNKTGVHEE</sequence>
<accession>I9FIF5</accession>
<comment type="caution">
    <text evidence="4">The sequence shown here is derived from an EMBL/GenBank/DDBJ whole genome shotgun (WGS) entry which is preliminary data.</text>
</comment>
<dbReference type="HOGENOM" id="CLU_884696_0_0_10"/>
<feature type="transmembrane region" description="Helical" evidence="2">
    <location>
        <begin position="35"/>
        <end position="55"/>
    </location>
</feature>
<dbReference type="RefSeq" id="WP_007216685.1">
    <property type="nucleotide sequence ID" value="NZ_JH724086.1"/>
</dbReference>
<dbReference type="EMBL" id="AGXG01000044">
    <property type="protein sequence ID" value="EIY33204.1"/>
    <property type="molecule type" value="Genomic_DNA"/>
</dbReference>
<dbReference type="Proteomes" id="UP000003741">
    <property type="component" value="Unassembled WGS sequence"/>
</dbReference>
<feature type="region of interest" description="Disordered" evidence="1">
    <location>
        <begin position="126"/>
        <end position="160"/>
    </location>
</feature>
<evidence type="ECO:0000256" key="2">
    <source>
        <dbReference type="SAM" id="Phobius"/>
    </source>
</evidence>
<keyword evidence="2" id="KW-0812">Transmembrane</keyword>
<evidence type="ECO:0000313" key="4">
    <source>
        <dbReference type="EMBL" id="EIY33204.1"/>
    </source>
</evidence>